<feature type="transmembrane region" description="Helical" evidence="5">
    <location>
        <begin position="250"/>
        <end position="269"/>
    </location>
</feature>
<evidence type="ECO:0000256" key="3">
    <source>
        <dbReference type="ARBA" id="ARBA00022989"/>
    </source>
</evidence>
<keyword evidence="4 5" id="KW-0472">Membrane</keyword>
<feature type="transmembrane region" description="Helical" evidence="5">
    <location>
        <begin position="178"/>
        <end position="200"/>
    </location>
</feature>
<evidence type="ECO:0000256" key="5">
    <source>
        <dbReference type="SAM" id="Phobius"/>
    </source>
</evidence>
<dbReference type="EMBL" id="GEBQ01001718">
    <property type="protein sequence ID" value="JAT38259.1"/>
    <property type="molecule type" value="Transcribed_RNA"/>
</dbReference>
<dbReference type="GO" id="GO:0015179">
    <property type="term" value="F:L-amino acid transmembrane transporter activity"/>
    <property type="evidence" value="ECO:0007669"/>
    <property type="project" value="TreeGrafter"/>
</dbReference>
<organism evidence="7">
    <name type="scientific">Graphocephala atropunctata</name>
    <dbReference type="NCBI Taxonomy" id="36148"/>
    <lineage>
        <taxon>Eukaryota</taxon>
        <taxon>Metazoa</taxon>
        <taxon>Ecdysozoa</taxon>
        <taxon>Arthropoda</taxon>
        <taxon>Hexapoda</taxon>
        <taxon>Insecta</taxon>
        <taxon>Pterygota</taxon>
        <taxon>Neoptera</taxon>
        <taxon>Paraneoptera</taxon>
        <taxon>Hemiptera</taxon>
        <taxon>Auchenorrhyncha</taxon>
        <taxon>Membracoidea</taxon>
        <taxon>Cicadellidae</taxon>
        <taxon>Cicadellinae</taxon>
        <taxon>Cicadellini</taxon>
        <taxon>Graphocephala</taxon>
    </lineage>
</organism>
<protein>
    <recommendedName>
        <fullName evidence="6">Amino acid transporter transmembrane domain-containing protein</fullName>
    </recommendedName>
</protein>
<sequence length="465" mass="51914">MYGMPHFKSDEDRNGRQKDIVSVEMAPPAKQATINGEQKSYDPYEHRQLENSTTNVESIVLLLRGCMGTGILAMPEAFNKSGLLTGTVFTVILGSLSTYCLHILVRSQYEMCKWLRVPILNYPDSMRVALEHGPPILRIFAGVSGIVVDFFLVLYQLGMCSVYIVFIADNLKQVLDQFWIVDVRLVMVVTFVALFGTCFIRTIRHLAPLAQLANVLMVFSFVIMMFFILHNLPPISSVPMVRSPKGFVRFFTTTLFAMSGIGVVVSVERNMKTPGDFGKRFGVLNISMGIATLVYTFIGFFGFVKYGDSVEASVSLNLPQENVLSQVVKLAFSLSIFFTFALQFYVVVEIILSNYLKKVMEESKKPRIIENTMRTFLILCILLAAVTIPMLDLFISLIGALCLSGLCVLFPVVIQLCVLYSKNELNFLNVSRIIIIAIVGIMGFVVGTCLTVSDIVTELQQSKHL</sequence>
<feature type="domain" description="Amino acid transporter transmembrane" evidence="6">
    <location>
        <begin position="53"/>
        <end position="449"/>
    </location>
</feature>
<name>A0A1B6MQS7_9HEMI</name>
<evidence type="ECO:0000313" key="7">
    <source>
        <dbReference type="EMBL" id="JAT38259.1"/>
    </source>
</evidence>
<dbReference type="GO" id="GO:0005774">
    <property type="term" value="C:vacuolar membrane"/>
    <property type="evidence" value="ECO:0007669"/>
    <property type="project" value="TreeGrafter"/>
</dbReference>
<feature type="transmembrane region" description="Helical" evidence="5">
    <location>
        <begin position="83"/>
        <end position="105"/>
    </location>
</feature>
<evidence type="ECO:0000256" key="2">
    <source>
        <dbReference type="ARBA" id="ARBA00022692"/>
    </source>
</evidence>
<reference evidence="7" key="1">
    <citation type="submission" date="2015-11" db="EMBL/GenBank/DDBJ databases">
        <title>De novo transcriptome assembly of four potential Pierce s Disease insect vectors from Arizona vineyards.</title>
        <authorList>
            <person name="Tassone E.E."/>
        </authorList>
    </citation>
    <scope>NUCLEOTIDE SEQUENCE</scope>
</reference>
<feature type="transmembrane region" description="Helical" evidence="5">
    <location>
        <begin position="327"/>
        <end position="352"/>
    </location>
</feature>
<keyword evidence="3 5" id="KW-1133">Transmembrane helix</keyword>
<dbReference type="PANTHER" id="PTHR22950">
    <property type="entry name" value="AMINO ACID TRANSPORTER"/>
    <property type="match status" value="1"/>
</dbReference>
<comment type="subcellular location">
    <subcellularLocation>
        <location evidence="1">Membrane</location>
        <topology evidence="1">Multi-pass membrane protein</topology>
    </subcellularLocation>
</comment>
<evidence type="ECO:0000256" key="1">
    <source>
        <dbReference type="ARBA" id="ARBA00004141"/>
    </source>
</evidence>
<dbReference type="AlphaFoldDB" id="A0A1B6MQS7"/>
<dbReference type="InterPro" id="IPR013057">
    <property type="entry name" value="AA_transpt_TM"/>
</dbReference>
<feature type="transmembrane region" description="Helical" evidence="5">
    <location>
        <begin position="212"/>
        <end position="230"/>
    </location>
</feature>
<feature type="transmembrane region" description="Helical" evidence="5">
    <location>
        <begin position="373"/>
        <end position="391"/>
    </location>
</feature>
<dbReference type="PANTHER" id="PTHR22950:SF340">
    <property type="entry name" value="AMINO ACID TRANSPORTER TRANSMEMBRANE DOMAIN-CONTAINING PROTEIN-RELATED"/>
    <property type="match status" value="1"/>
</dbReference>
<gene>
    <name evidence="7" type="ORF">g.20664</name>
</gene>
<feature type="transmembrane region" description="Helical" evidence="5">
    <location>
        <begin position="281"/>
        <end position="307"/>
    </location>
</feature>
<keyword evidence="2 5" id="KW-0812">Transmembrane</keyword>
<evidence type="ECO:0000259" key="6">
    <source>
        <dbReference type="Pfam" id="PF01490"/>
    </source>
</evidence>
<feature type="transmembrane region" description="Helical" evidence="5">
    <location>
        <begin position="397"/>
        <end position="421"/>
    </location>
</feature>
<dbReference type="Pfam" id="PF01490">
    <property type="entry name" value="Aa_trans"/>
    <property type="match status" value="1"/>
</dbReference>
<accession>A0A1B6MQS7</accession>
<feature type="transmembrane region" description="Helical" evidence="5">
    <location>
        <begin position="433"/>
        <end position="456"/>
    </location>
</feature>
<feature type="transmembrane region" description="Helical" evidence="5">
    <location>
        <begin position="136"/>
        <end position="166"/>
    </location>
</feature>
<evidence type="ECO:0000256" key="4">
    <source>
        <dbReference type="ARBA" id="ARBA00023136"/>
    </source>
</evidence>
<proteinExistence type="predicted"/>